<evidence type="ECO:0000259" key="13">
    <source>
        <dbReference type="PROSITE" id="PS50853"/>
    </source>
</evidence>
<dbReference type="FunFam" id="2.60.40.10:FF:000333">
    <property type="entry name" value="Down syndrome cell adhesion molecule"/>
    <property type="match status" value="1"/>
</dbReference>
<dbReference type="GO" id="GO:0005886">
    <property type="term" value="C:plasma membrane"/>
    <property type="evidence" value="ECO:0007669"/>
    <property type="project" value="UniProtKB-SubCell"/>
</dbReference>
<keyword evidence="3 11" id="KW-0732">Signal</keyword>
<dbReference type="PANTHER" id="PTHR44170">
    <property type="entry name" value="PROTEIN SIDEKICK"/>
    <property type="match status" value="1"/>
</dbReference>
<dbReference type="GO" id="GO:0098609">
    <property type="term" value="P:cell-cell adhesion"/>
    <property type="evidence" value="ECO:0007669"/>
    <property type="project" value="TreeGrafter"/>
</dbReference>
<dbReference type="PROSITE" id="PS50853">
    <property type="entry name" value="FN3"/>
    <property type="match status" value="5"/>
</dbReference>
<feature type="domain" description="Fibronectin type-III" evidence="13">
    <location>
        <begin position="1562"/>
        <end position="1655"/>
    </location>
</feature>
<evidence type="ECO:0000256" key="11">
    <source>
        <dbReference type="SAM" id="SignalP"/>
    </source>
</evidence>
<keyword evidence="6 10" id="KW-1133">Transmembrane helix</keyword>
<keyword evidence="5" id="KW-0130">Cell adhesion</keyword>
<evidence type="ECO:0000256" key="6">
    <source>
        <dbReference type="ARBA" id="ARBA00022989"/>
    </source>
</evidence>
<feature type="domain" description="Fibronectin type-III" evidence="13">
    <location>
        <begin position="1661"/>
        <end position="1756"/>
    </location>
</feature>
<evidence type="ECO:0000256" key="5">
    <source>
        <dbReference type="ARBA" id="ARBA00022889"/>
    </source>
</evidence>
<dbReference type="GO" id="GO:0009653">
    <property type="term" value="P:anatomical structure morphogenesis"/>
    <property type="evidence" value="ECO:0007669"/>
    <property type="project" value="UniProtKB-ARBA"/>
</dbReference>
<accession>T1IJ61</accession>
<dbReference type="HOGENOM" id="CLU_001038_4_0_1"/>
<feature type="domain" description="Ig-like" evidence="12">
    <location>
        <begin position="591"/>
        <end position="682"/>
    </location>
</feature>
<feature type="domain" description="Fibronectin type-III" evidence="13">
    <location>
        <begin position="1192"/>
        <end position="1292"/>
    </location>
</feature>
<evidence type="ECO:0000256" key="2">
    <source>
        <dbReference type="ARBA" id="ARBA00022692"/>
    </source>
</evidence>
<dbReference type="SMART" id="SM00409">
    <property type="entry name" value="IG"/>
    <property type="match status" value="12"/>
</dbReference>
<dbReference type="Pfam" id="PF07679">
    <property type="entry name" value="I-set"/>
    <property type="match status" value="7"/>
</dbReference>
<evidence type="ECO:0000256" key="4">
    <source>
        <dbReference type="ARBA" id="ARBA00022737"/>
    </source>
</evidence>
<keyword evidence="4" id="KW-0677">Repeat</keyword>
<dbReference type="FunFam" id="2.60.40.10:FF:000104">
    <property type="entry name" value="Down syndrome cell adhesion molecule b"/>
    <property type="match status" value="1"/>
</dbReference>
<comment type="subcellular location">
    <subcellularLocation>
        <location evidence="1">Membrane</location>
        <topology evidence="1">Single-pass type I membrane protein</topology>
    </subcellularLocation>
</comment>
<dbReference type="InterPro" id="IPR003598">
    <property type="entry name" value="Ig_sub2"/>
</dbReference>
<evidence type="ECO:0000259" key="12">
    <source>
        <dbReference type="PROSITE" id="PS50835"/>
    </source>
</evidence>
<feature type="domain" description="Fibronectin type-III" evidence="13">
    <location>
        <begin position="1098"/>
        <end position="1187"/>
    </location>
</feature>
<dbReference type="SMART" id="SM00060">
    <property type="entry name" value="FN3"/>
    <property type="match status" value="5"/>
</dbReference>
<dbReference type="PROSITE" id="PS50835">
    <property type="entry name" value="IG_LIKE"/>
    <property type="match status" value="11"/>
</dbReference>
<evidence type="ECO:0000313" key="15">
    <source>
        <dbReference type="Proteomes" id="UP000014500"/>
    </source>
</evidence>
<evidence type="ECO:0000256" key="8">
    <source>
        <dbReference type="ARBA" id="ARBA00023157"/>
    </source>
</evidence>
<dbReference type="InterPro" id="IPR013783">
    <property type="entry name" value="Ig-like_fold"/>
</dbReference>
<feature type="chain" id="PRO_5004579228" description="Down syndrome cell adhesion molecule-like protein Dscam2" evidence="11">
    <location>
        <begin position="25"/>
        <end position="1884"/>
    </location>
</feature>
<dbReference type="FunFam" id="2.60.40.10:FF:000017">
    <property type="entry name" value="Down syndrome cell adhesion molecule b"/>
    <property type="match status" value="1"/>
</dbReference>
<evidence type="ECO:0008006" key="16">
    <source>
        <dbReference type="Google" id="ProtNLM"/>
    </source>
</evidence>
<organism evidence="14 15">
    <name type="scientific">Strigamia maritima</name>
    <name type="common">European centipede</name>
    <name type="synonym">Geophilus maritimus</name>
    <dbReference type="NCBI Taxonomy" id="126957"/>
    <lineage>
        <taxon>Eukaryota</taxon>
        <taxon>Metazoa</taxon>
        <taxon>Ecdysozoa</taxon>
        <taxon>Arthropoda</taxon>
        <taxon>Myriapoda</taxon>
        <taxon>Chilopoda</taxon>
        <taxon>Pleurostigmophora</taxon>
        <taxon>Geophilomorpha</taxon>
        <taxon>Linotaeniidae</taxon>
        <taxon>Strigamia</taxon>
    </lineage>
</organism>
<dbReference type="SMART" id="SM00408">
    <property type="entry name" value="IGc2"/>
    <property type="match status" value="10"/>
</dbReference>
<keyword evidence="15" id="KW-1185">Reference proteome</keyword>
<dbReference type="EMBL" id="JH430223">
    <property type="status" value="NOT_ANNOTATED_CDS"/>
    <property type="molecule type" value="Genomic_DNA"/>
</dbReference>
<dbReference type="Pfam" id="PF25059">
    <property type="entry name" value="FN3_DSCAM-DSCAML_C"/>
    <property type="match status" value="1"/>
</dbReference>
<dbReference type="PhylomeDB" id="T1IJ61"/>
<dbReference type="InterPro" id="IPR007110">
    <property type="entry name" value="Ig-like_dom"/>
</dbReference>
<evidence type="ECO:0000256" key="3">
    <source>
        <dbReference type="ARBA" id="ARBA00022729"/>
    </source>
</evidence>
<evidence type="ECO:0000256" key="10">
    <source>
        <dbReference type="SAM" id="Phobius"/>
    </source>
</evidence>
<dbReference type="InterPro" id="IPR056754">
    <property type="entry name" value="DSCAM/DSCAML_C"/>
</dbReference>
<dbReference type="Gene3D" id="2.60.40.10">
    <property type="entry name" value="Immunoglobulins"/>
    <property type="match status" value="19"/>
</dbReference>
<feature type="signal peptide" evidence="11">
    <location>
        <begin position="1"/>
        <end position="24"/>
    </location>
</feature>
<dbReference type="InterPro" id="IPR003961">
    <property type="entry name" value="FN3_dom"/>
</dbReference>
<evidence type="ECO:0000256" key="9">
    <source>
        <dbReference type="ARBA" id="ARBA00023319"/>
    </source>
</evidence>
<dbReference type="Pfam" id="PF00041">
    <property type="entry name" value="fn3"/>
    <property type="match status" value="4"/>
</dbReference>
<reference evidence="15" key="1">
    <citation type="submission" date="2011-05" db="EMBL/GenBank/DDBJ databases">
        <authorList>
            <person name="Richards S.R."/>
            <person name="Qu J."/>
            <person name="Jiang H."/>
            <person name="Jhangiani S.N."/>
            <person name="Agravi P."/>
            <person name="Goodspeed R."/>
            <person name="Gross S."/>
            <person name="Mandapat C."/>
            <person name="Jackson L."/>
            <person name="Mathew T."/>
            <person name="Pu L."/>
            <person name="Thornton R."/>
            <person name="Saada N."/>
            <person name="Wilczek-Boney K.B."/>
            <person name="Lee S."/>
            <person name="Kovar C."/>
            <person name="Wu Y."/>
            <person name="Scherer S.E."/>
            <person name="Worley K.C."/>
            <person name="Muzny D.M."/>
            <person name="Gibbs R."/>
        </authorList>
    </citation>
    <scope>NUCLEOTIDE SEQUENCE</scope>
    <source>
        <strain evidence="15">Brora</strain>
    </source>
</reference>
<dbReference type="GO" id="GO:0030154">
    <property type="term" value="P:cell differentiation"/>
    <property type="evidence" value="ECO:0007669"/>
    <property type="project" value="UniProtKB-ARBA"/>
</dbReference>
<dbReference type="FunFam" id="2.60.40.10:FF:000032">
    <property type="entry name" value="palladin isoform X1"/>
    <property type="match status" value="2"/>
</dbReference>
<feature type="domain" description="Ig-like" evidence="12">
    <location>
        <begin position="421"/>
        <end position="514"/>
    </location>
</feature>
<keyword evidence="8" id="KW-1015">Disulfide bond</keyword>
<evidence type="ECO:0000256" key="1">
    <source>
        <dbReference type="ARBA" id="ARBA00004479"/>
    </source>
</evidence>
<feature type="transmembrane region" description="Helical" evidence="10">
    <location>
        <begin position="1781"/>
        <end position="1804"/>
    </location>
</feature>
<proteinExistence type="predicted"/>
<feature type="domain" description="Ig-like" evidence="12">
    <location>
        <begin position="778"/>
        <end position="910"/>
    </location>
</feature>
<name>T1IJ61_STRMM</name>
<reference evidence="14" key="2">
    <citation type="submission" date="2015-02" db="UniProtKB">
        <authorList>
            <consortium name="EnsemblMetazoa"/>
        </authorList>
    </citation>
    <scope>IDENTIFICATION</scope>
</reference>
<feature type="domain" description="Ig-like" evidence="12">
    <location>
        <begin position="1490"/>
        <end position="1560"/>
    </location>
</feature>
<dbReference type="InterPro" id="IPR013098">
    <property type="entry name" value="Ig_I-set"/>
</dbReference>
<evidence type="ECO:0000256" key="7">
    <source>
        <dbReference type="ARBA" id="ARBA00023136"/>
    </source>
</evidence>
<dbReference type="STRING" id="126957.T1IJ61"/>
<dbReference type="eggNOG" id="KOG3510">
    <property type="taxonomic scope" value="Eukaryota"/>
</dbReference>
<feature type="domain" description="Ig-like" evidence="12">
    <location>
        <begin position="529"/>
        <end position="588"/>
    </location>
</feature>
<dbReference type="InterPro" id="IPR036179">
    <property type="entry name" value="Ig-like_dom_sf"/>
</dbReference>
<dbReference type="InterPro" id="IPR036116">
    <property type="entry name" value="FN3_sf"/>
</dbReference>
<dbReference type="CDD" id="cd00063">
    <property type="entry name" value="FN3"/>
    <property type="match status" value="5"/>
</dbReference>
<feature type="domain" description="Ig-like" evidence="12">
    <location>
        <begin position="237"/>
        <end position="327"/>
    </location>
</feature>
<dbReference type="Proteomes" id="UP000014500">
    <property type="component" value="Unassembled WGS sequence"/>
</dbReference>
<feature type="domain" description="Ig-like" evidence="12">
    <location>
        <begin position="328"/>
        <end position="416"/>
    </location>
</feature>
<dbReference type="SUPFAM" id="SSF48726">
    <property type="entry name" value="Immunoglobulin"/>
    <property type="match status" value="12"/>
</dbReference>
<dbReference type="SUPFAM" id="SSF49265">
    <property type="entry name" value="Fibronectin type III"/>
    <property type="match status" value="3"/>
</dbReference>
<keyword evidence="7 10" id="KW-0472">Membrane</keyword>
<keyword evidence="9" id="KW-0393">Immunoglobulin domain</keyword>
<evidence type="ECO:0000313" key="14">
    <source>
        <dbReference type="EnsemblMetazoa" id="SMAR000919-PA"/>
    </source>
</evidence>
<feature type="domain" description="Ig-like" evidence="12">
    <location>
        <begin position="1018"/>
        <end position="1094"/>
    </location>
</feature>
<keyword evidence="2 10" id="KW-0812">Transmembrane</keyword>
<feature type="domain" description="Fibronectin type-III" evidence="13">
    <location>
        <begin position="1362"/>
        <end position="1469"/>
    </location>
</feature>
<dbReference type="EnsemblMetazoa" id="SMAR000919-RA">
    <property type="protein sequence ID" value="SMAR000919-PA"/>
    <property type="gene ID" value="SMAR000919"/>
</dbReference>
<feature type="domain" description="Ig-like" evidence="12">
    <location>
        <begin position="30"/>
        <end position="117"/>
    </location>
</feature>
<dbReference type="InterPro" id="IPR003599">
    <property type="entry name" value="Ig_sub"/>
</dbReference>
<sequence>MGVARNFRAACLWISLLLLSPSQGVNDAIPTFVDVPPPIVDFSNSTGGSLQCKSSQSDDKIQWYLKDGTLVTNVNGLRAVDKGKITFPPFSAEAFRQDVHATVYKCTATNTLGTVVSHDIQVKAVVLQPYDVYVYDVYAIQENTAVMRCHVPTFLMSYVNVTAWIRDSVVIIKSAQMDENSKYSLMPSGDLFIKDVDMNDGMTSFHCQTYNRLTGETVRSAMSGKLFVTESQGNVPPKIIRSEKKVHVKQGQTAFLPCEVQANPTANTSWQKIGTQELAKVSQNRRHIQVSGSLIIENVKSSDNGIYRCISYNSVGQEYSDTELVVTESLAVATEPKSVTVDAGKQTSIVCKANGIPIQSLKWLKNGKPISLNKHVYLSNENDTLHIMAASADDRGVYQCCVANEYETACGSSAILLGDMPPLITEWFSTVVKNPGDRIKLKCAAKGNPLPSFLWFLDDNVLESNGQLTIKESTNSGDIITELTIKKSKTEDGGLYKCVAENRAGSSFYWTRINIYGMRHGPPLNVVNGANAILNCPVYGYPIKDVQWVKDELILPQDMRQIQRLNDSLTISDVHRTEDSGIYICSVQIAPKLAPFSFQDELVQEGSRGRLQCVVVEGDTPLSIHWDKDGKPIPSDFGVTVRDIDEFSSILTIVAITPRHNGKYTCRATNAAGTVSFSTHLAVNVPPKILPFAFQDDQFFKGMRAHIVCAVSQGDLPINGQGISSSGMGIIMRDYDGHAKSLSIESVLSIHTGNYTCVASNKAASVTYTAQLLVYVAPKITPFDFPENEMENNTSFNENIITKSIDDYSSILTIENVQRQHAGNYTCAARNSAASISHTTKLLVNVVGDLPLVMTWLKDGKLLPESVLVREFDSYSTVLSIDPVKKEHTGNYTCKAENQAGIATYNAELIVQVPPKWIVEPISQTVSNGEDAYFHCKADGYPVPKVSWMFAKESKGSESYPIYSNTETKILPNGTLILKSVSKVKEGRYVCLASNGVGRNLNMIVLLSVLGIFYGTPPYFTKKSQQFNENIDADAQLVCAANGDPPMKFSWQLHNKFIKETAGSRFKISQDDSTKYICEAKNSFGNDTIELELNVQEPPEVPVLESQLSGDKLVCTINNCAIINCEDVPCLDNWQLKKFNETVDGSKTATNIINLQPATSYSFRVAAVNAIGISKFSNEIIQTTDMDVPTGTVQNVEVEAIDGNTFRITWKPPRKDTWNGIIRGYNIGYRINGSYGPYEFSALEVPEDYMEDLIYQITNLHKYTMYNVVIQVYNDKGVGPLTEPILVMTSEDVPSQAPGELRCSALSSKSIYVLWEPVPSETINGILRGYKVIYKPMTEWYVGDGIGTEPVYCKTHEDVPDRPNKIKVLPASSDSVVVAWKPPNRINGDVIKYNIYYRPLSESEEIGPDALLRTEQSKTNNVHTFQSDMEYFEVKGLRKNQKYAFWVTATSAIGEGQHSDVIAQSAAASTVAATAASFDDVIHTPWKRDVTLPCRAVGIPTPQHKWAIGHESVSIGGRKVLLSDGTLLINKVDSKDSGNYTCTIYNIHGKDEVHYNLNVQVPPSAPILDIISKTRSSIQFQWKPSENGGDSIKGYILHYKRDNSDWETIELSPDKEVFTLNNLACGVNYHIYMEAFNKVGKGVPCDILKTSTEGSGMQVTIPTREQLLHEGSTFVSVHLESWPITACTVQTFQVEYKTLNSDSEWTTVSSSIRPTQRKLVIPGLIPATWYDLRVTAITNGDAIPAEYKFATLTATGGKIPLPEIRMEKPQSPVYIFYLDPYIFIPAVALLIVVIITSAIICIWIKRKSGSVGTPSDYTLDTWRSGDRASSSYTGSALYATIPHHKHKRNDPNPYATGRVDYFPDSDAWVETRTLTRMPHHSGVQ</sequence>
<dbReference type="PANTHER" id="PTHR44170:SF6">
    <property type="entry name" value="CONTACTIN"/>
    <property type="match status" value="1"/>
</dbReference>
<dbReference type="Pfam" id="PF13927">
    <property type="entry name" value="Ig_3"/>
    <property type="match status" value="2"/>
</dbReference>
<feature type="domain" description="Ig-like" evidence="12">
    <location>
        <begin position="915"/>
        <end position="1002"/>
    </location>
</feature>
<feature type="domain" description="Ig-like" evidence="12">
    <location>
        <begin position="687"/>
        <end position="767"/>
    </location>
</feature>
<protein>
    <recommendedName>
        <fullName evidence="16">Down syndrome cell adhesion molecule-like protein Dscam2</fullName>
    </recommendedName>
</protein>